<accession>A0A1X2KI76</accession>
<gene>
    <name evidence="1" type="ORF">B8W69_28725</name>
</gene>
<dbReference type="OrthoDB" id="7688673at2"/>
<organism evidence="1 2">
    <name type="scientific">Mycolicibacterium vulneris</name>
    <dbReference type="NCBI Taxonomy" id="547163"/>
    <lineage>
        <taxon>Bacteria</taxon>
        <taxon>Bacillati</taxon>
        <taxon>Actinomycetota</taxon>
        <taxon>Actinomycetes</taxon>
        <taxon>Mycobacteriales</taxon>
        <taxon>Mycobacteriaceae</taxon>
        <taxon>Mycolicibacterium</taxon>
    </lineage>
</organism>
<dbReference type="AlphaFoldDB" id="A0A1X2KI76"/>
<sequence>MVRRTVRFDDADARCADARYGARSGRPGFCEDAQLLADPALPARSRSATQNDRPLKRAKFNTLNRPGFPGGSGYWISTRGWSVRGAS</sequence>
<evidence type="ECO:0000313" key="2">
    <source>
        <dbReference type="Proteomes" id="UP000242320"/>
    </source>
</evidence>
<reference evidence="1 2" key="1">
    <citation type="submission" date="2017-04" db="EMBL/GenBank/DDBJ databases">
        <title>The new phylogeny of genus Mycobacterium.</title>
        <authorList>
            <person name="Tortoli E."/>
            <person name="Trovato A."/>
            <person name="Cirillo D.M."/>
        </authorList>
    </citation>
    <scope>NUCLEOTIDE SEQUENCE [LARGE SCALE GENOMIC DNA]</scope>
    <source>
        <strain evidence="1 2">DSM 45247</strain>
    </source>
</reference>
<comment type="caution">
    <text evidence="1">The sequence shown here is derived from an EMBL/GenBank/DDBJ whole genome shotgun (WGS) entry which is preliminary data.</text>
</comment>
<keyword evidence="2" id="KW-1185">Reference proteome</keyword>
<proteinExistence type="predicted"/>
<evidence type="ECO:0000313" key="1">
    <source>
        <dbReference type="EMBL" id="OSC21200.1"/>
    </source>
</evidence>
<dbReference type="EMBL" id="NCXM01000053">
    <property type="protein sequence ID" value="OSC21200.1"/>
    <property type="molecule type" value="Genomic_DNA"/>
</dbReference>
<name>A0A1X2KI76_9MYCO</name>
<dbReference type="Proteomes" id="UP000242320">
    <property type="component" value="Unassembled WGS sequence"/>
</dbReference>
<protein>
    <submittedName>
        <fullName evidence="1">Uncharacterized protein</fullName>
    </submittedName>
</protein>